<feature type="transmembrane region" description="Helical" evidence="1">
    <location>
        <begin position="20"/>
        <end position="39"/>
    </location>
</feature>
<organism evidence="2">
    <name type="scientific">Fieberiella septentrionalis</name>
    <dbReference type="NCBI Taxonomy" id="1978376"/>
    <lineage>
        <taxon>Eukaryota</taxon>
        <taxon>Metazoa</taxon>
        <taxon>Ecdysozoa</taxon>
        <taxon>Arthropoda</taxon>
        <taxon>Hexapoda</taxon>
        <taxon>Insecta</taxon>
        <taxon>Pterygota</taxon>
        <taxon>Neoptera</taxon>
        <taxon>Paraneoptera</taxon>
        <taxon>Hemiptera</taxon>
        <taxon>Auchenorrhyncha</taxon>
        <taxon>Membracoidea</taxon>
        <taxon>Cicadellidae</taxon>
        <taxon>Deltocephalinae</taxon>
        <taxon>Fieberiellini</taxon>
        <taxon>Fieberiella</taxon>
    </lineage>
</organism>
<accession>A0A890CB64</accession>
<feature type="transmembrane region" description="Helical" evidence="1">
    <location>
        <begin position="45"/>
        <end position="65"/>
    </location>
</feature>
<dbReference type="GeneID" id="67162267"/>
<sequence length="162" mass="19002">MKFLILKMMMTMSTMIIKIVNPMTMGVMLLIYTMLSTILLSKIMLTSWMAMIMFLIMIGGLLIIFMYMSSIAANQKFNYQVTMTILCLMMIMPMEEMINEIQINEEQKTNLMVESYITLKLYNKKTWMLSTLLFIYMLICMISITKIVKIHMGPLRSSKTYE</sequence>
<keyword evidence="1" id="KW-0472">Membrane</keyword>
<gene>
    <name evidence="2" type="primary">ND6</name>
</gene>
<keyword evidence="1" id="KW-0812">Transmembrane</keyword>
<name>A0A890CB64_9HEMI</name>
<evidence type="ECO:0000256" key="1">
    <source>
        <dbReference type="SAM" id="Phobius"/>
    </source>
</evidence>
<dbReference type="EMBL" id="MW078430">
    <property type="protein sequence ID" value="QRG29281.1"/>
    <property type="molecule type" value="Genomic_DNA"/>
</dbReference>
<protein>
    <submittedName>
        <fullName evidence="2">NADH dehydrogenase subunit 6</fullName>
    </submittedName>
</protein>
<proteinExistence type="predicted"/>
<dbReference type="CTD" id="4541"/>
<dbReference type="AlphaFoldDB" id="A0A890CB64"/>
<keyword evidence="1" id="KW-1133">Transmembrane helix</keyword>
<geneLocation type="mitochondrion" evidence="2"/>
<evidence type="ECO:0000313" key="2">
    <source>
        <dbReference type="EMBL" id="QRG29281.1"/>
    </source>
</evidence>
<feature type="transmembrane region" description="Helical" evidence="1">
    <location>
        <begin position="127"/>
        <end position="148"/>
    </location>
</feature>
<keyword evidence="2" id="KW-0496">Mitochondrion</keyword>
<dbReference type="RefSeq" id="YP_010157587.1">
    <property type="nucleotide sequence ID" value="NC_057252.1"/>
</dbReference>
<reference evidence="2" key="1">
    <citation type="submission" date="2020-10" db="EMBL/GenBank/DDBJ databases">
        <authorList>
            <person name="Huan L."/>
        </authorList>
    </citation>
    <scope>NUCLEOTIDE SEQUENCE</scope>
</reference>